<dbReference type="PANTHER" id="PTHR28583">
    <property type="entry name" value="ACID AMIDASE"/>
    <property type="match status" value="1"/>
</dbReference>
<comment type="caution">
    <text evidence="2">The sequence shown here is derived from an EMBL/GenBank/DDBJ whole genome shotgun (WGS) entry which is preliminary data.</text>
</comment>
<keyword evidence="4" id="KW-1185">Reference proteome</keyword>
<gene>
    <name evidence="2" type="ORF">C1SCF055_LOCUS29300</name>
</gene>
<name>A0A9P1GA94_9DINO</name>
<accession>A0A9P1GA94</accession>
<organism evidence="2">
    <name type="scientific">Cladocopium goreaui</name>
    <dbReference type="NCBI Taxonomy" id="2562237"/>
    <lineage>
        <taxon>Eukaryota</taxon>
        <taxon>Sar</taxon>
        <taxon>Alveolata</taxon>
        <taxon>Dinophyceae</taxon>
        <taxon>Suessiales</taxon>
        <taxon>Symbiodiniaceae</taxon>
        <taxon>Cladocopium</taxon>
    </lineage>
</organism>
<dbReference type="EMBL" id="CAMXCT020003268">
    <property type="protein sequence ID" value="CAL1156805.1"/>
    <property type="molecule type" value="Genomic_DNA"/>
</dbReference>
<evidence type="ECO:0000256" key="1">
    <source>
        <dbReference type="ARBA" id="ARBA00011891"/>
    </source>
</evidence>
<dbReference type="EMBL" id="CAMXCT010003268">
    <property type="protein sequence ID" value="CAI4003430.1"/>
    <property type="molecule type" value="Genomic_DNA"/>
</dbReference>
<dbReference type="GO" id="GO:0017040">
    <property type="term" value="F:N-acylsphingosine amidohydrolase activity"/>
    <property type="evidence" value="ECO:0007669"/>
    <property type="project" value="UniProtKB-EC"/>
</dbReference>
<proteinExistence type="predicted"/>
<dbReference type="PANTHER" id="PTHR28583:SF1">
    <property type="entry name" value="ACID CERAMIDASE"/>
    <property type="match status" value="1"/>
</dbReference>
<sequence length="516" mass="57480">MERRRDPYDGKTQTLQEMVKKYQGTYSKSEVESYFEFECTAVTAVASVPASAPAPKAASNEIEGLRHWLKEKGRESQFDQVSSWCEENGAVLLEEVQENWDDILQELKDLPAKAAEMPSIAGLEEWLEEMGLEQHLEDVLEWCQENQVKLLKHIKVKWEDILQDLKLKIAKAELPGTKVSVEVLVGKWQGSYMAHVLNVTDAGIRIKHLEDDFEETLPLDALGGGKYLLKPVDSDEEEETSQVKDLLWKGCLSVEIGSGAGLELRWVKLGYAVDQVSPKPGQKDLSPGDVILWINGMFLIGFDEDTVTDRFAEAFAKGAPLVVGKLSTLMKHELQDVEEAVKSGVISQMLVFRRAFESAAIRSFDDFLHNVSTTRLAAPFYIVAAGPKAPQGVAVARNLLASDGTDWLPKDDFYLCQCNTDRWLPDDVEDPRRTAAETLLRRLGKEEPPTMTGLFAVVSAYPVHNPHTAYTAVMSAATGEFHAYVREASCPVDPYASVVLDRRYCLKNPQNAVSSV</sequence>
<reference evidence="2" key="1">
    <citation type="submission" date="2022-10" db="EMBL/GenBank/DDBJ databases">
        <authorList>
            <person name="Chen Y."/>
            <person name="Dougan E. K."/>
            <person name="Chan C."/>
            <person name="Rhodes N."/>
            <person name="Thang M."/>
        </authorList>
    </citation>
    <scope>NUCLEOTIDE SEQUENCE</scope>
</reference>
<dbReference type="AlphaFoldDB" id="A0A9P1GA94"/>
<dbReference type="Proteomes" id="UP001152797">
    <property type="component" value="Unassembled WGS sequence"/>
</dbReference>
<dbReference type="EMBL" id="CAMXCT030003268">
    <property type="protein sequence ID" value="CAL4790742.1"/>
    <property type="molecule type" value="Genomic_DNA"/>
</dbReference>
<evidence type="ECO:0000313" key="3">
    <source>
        <dbReference type="EMBL" id="CAL1156805.1"/>
    </source>
</evidence>
<dbReference type="OrthoDB" id="412996at2759"/>
<evidence type="ECO:0000313" key="2">
    <source>
        <dbReference type="EMBL" id="CAI4003430.1"/>
    </source>
</evidence>
<evidence type="ECO:0000313" key="4">
    <source>
        <dbReference type="Proteomes" id="UP001152797"/>
    </source>
</evidence>
<reference evidence="3" key="2">
    <citation type="submission" date="2024-04" db="EMBL/GenBank/DDBJ databases">
        <authorList>
            <person name="Chen Y."/>
            <person name="Shah S."/>
            <person name="Dougan E. K."/>
            <person name="Thang M."/>
            <person name="Chan C."/>
        </authorList>
    </citation>
    <scope>NUCLEOTIDE SEQUENCE [LARGE SCALE GENOMIC DNA]</scope>
</reference>
<protein>
    <recommendedName>
        <fullName evidence="1">ceramidase</fullName>
        <ecNumber evidence="1">3.5.1.23</ecNumber>
    </recommendedName>
</protein>
<dbReference type="EC" id="3.5.1.23" evidence="1"/>